<evidence type="ECO:0000313" key="6">
    <source>
        <dbReference type="Proteomes" id="UP000267535"/>
    </source>
</evidence>
<dbReference type="InterPro" id="IPR013094">
    <property type="entry name" value="AB_hydrolase_3"/>
</dbReference>
<dbReference type="PANTHER" id="PTHR48081">
    <property type="entry name" value="AB HYDROLASE SUPERFAMILY PROTEIN C4A8.06C"/>
    <property type="match status" value="1"/>
</dbReference>
<name>A0A3P1SXW2_9GAMM</name>
<dbReference type="GO" id="GO:0016787">
    <property type="term" value="F:hydrolase activity"/>
    <property type="evidence" value="ECO:0007669"/>
    <property type="project" value="UniProtKB-KW"/>
</dbReference>
<dbReference type="RefSeq" id="WP_124924469.1">
    <property type="nucleotide sequence ID" value="NZ_BMOH01000001.1"/>
</dbReference>
<accession>A0A3P1SXW2</accession>
<dbReference type="OrthoDB" id="9771666at2"/>
<sequence>MSLSMKWISIALTTLISTACLASPKENNSIYGCTVQTHKSLIYGTAPTSTGEKDLYLDLYLPTGELKSCNGSHPTVLLIHGGGFTSGTRKQEEIVSIAHDYAATGFAVAAIDYRLLTQTSQPVIDNQGEIIATAFYQGALDNDIDFNGGRFSSDPALALAISGAAAAAAQDAYQAVKWLVKQKKRYNLNTHKLAFAGGSAGAITALNLAYLLPDLHLYKKAPKPKVVINLWGALTQISAVDKHKRSLFIVHGTKDKTVPFSASTLLVDRLQEKKKKNNLDFYPISGAKHSFKSIPIASIEVDGITLQERMIRFTAQEMSIKLGR</sequence>
<dbReference type="Pfam" id="PF20434">
    <property type="entry name" value="BD-FAE"/>
    <property type="match status" value="1"/>
</dbReference>
<dbReference type="Gene3D" id="3.40.50.1820">
    <property type="entry name" value="alpha/beta hydrolase"/>
    <property type="match status" value="1"/>
</dbReference>
<dbReference type="AlphaFoldDB" id="A0A3P1SXW2"/>
<evidence type="ECO:0000259" key="4">
    <source>
        <dbReference type="Pfam" id="PF20434"/>
    </source>
</evidence>
<evidence type="ECO:0000256" key="2">
    <source>
        <dbReference type="SAM" id="SignalP"/>
    </source>
</evidence>
<feature type="domain" description="Alpha/beta hydrolase fold-3" evidence="3">
    <location>
        <begin position="165"/>
        <end position="244"/>
    </location>
</feature>
<comment type="caution">
    <text evidence="5">The sequence shown here is derived from an EMBL/GenBank/DDBJ whole genome shotgun (WGS) entry which is preliminary data.</text>
</comment>
<evidence type="ECO:0000256" key="1">
    <source>
        <dbReference type="ARBA" id="ARBA00022801"/>
    </source>
</evidence>
<feature type="signal peptide" evidence="2">
    <location>
        <begin position="1"/>
        <end position="22"/>
    </location>
</feature>
<dbReference type="Proteomes" id="UP000267535">
    <property type="component" value="Unassembled WGS sequence"/>
</dbReference>
<evidence type="ECO:0000313" key="5">
    <source>
        <dbReference type="EMBL" id="RRD01396.1"/>
    </source>
</evidence>
<keyword evidence="6" id="KW-1185">Reference proteome</keyword>
<feature type="domain" description="BD-FAE-like" evidence="4">
    <location>
        <begin position="57"/>
        <end position="122"/>
    </location>
</feature>
<organism evidence="5 6">
    <name type="scientific">Amphritea balenae</name>
    <dbReference type="NCBI Taxonomy" id="452629"/>
    <lineage>
        <taxon>Bacteria</taxon>
        <taxon>Pseudomonadati</taxon>
        <taxon>Pseudomonadota</taxon>
        <taxon>Gammaproteobacteria</taxon>
        <taxon>Oceanospirillales</taxon>
        <taxon>Oceanospirillaceae</taxon>
        <taxon>Amphritea</taxon>
    </lineage>
</organism>
<dbReference type="Pfam" id="PF07859">
    <property type="entry name" value="Abhydrolase_3"/>
    <property type="match status" value="1"/>
</dbReference>
<evidence type="ECO:0000259" key="3">
    <source>
        <dbReference type="Pfam" id="PF07859"/>
    </source>
</evidence>
<dbReference type="InterPro" id="IPR049492">
    <property type="entry name" value="BD-FAE-like_dom"/>
</dbReference>
<keyword evidence="2" id="KW-0732">Signal</keyword>
<gene>
    <name evidence="5" type="ORF">EHS89_02220</name>
</gene>
<dbReference type="InterPro" id="IPR029058">
    <property type="entry name" value="AB_hydrolase_fold"/>
</dbReference>
<dbReference type="InterPro" id="IPR050300">
    <property type="entry name" value="GDXG_lipolytic_enzyme"/>
</dbReference>
<protein>
    <submittedName>
        <fullName evidence="5">Alpha/beta hydrolase</fullName>
    </submittedName>
</protein>
<reference evidence="5 6" key="1">
    <citation type="submission" date="2018-11" db="EMBL/GenBank/DDBJ databases">
        <title>The draft genome sequence of Amphritea balenae JAMM 1525T.</title>
        <authorList>
            <person name="Fang Z."/>
            <person name="Zhang Y."/>
            <person name="Han X."/>
        </authorList>
    </citation>
    <scope>NUCLEOTIDE SEQUENCE [LARGE SCALE GENOMIC DNA]</scope>
    <source>
        <strain evidence="5 6">JAMM 1525</strain>
    </source>
</reference>
<proteinExistence type="predicted"/>
<keyword evidence="1 5" id="KW-0378">Hydrolase</keyword>
<dbReference type="EMBL" id="RQXV01000001">
    <property type="protein sequence ID" value="RRD01396.1"/>
    <property type="molecule type" value="Genomic_DNA"/>
</dbReference>
<feature type="chain" id="PRO_5018016995" evidence="2">
    <location>
        <begin position="23"/>
        <end position="324"/>
    </location>
</feature>
<dbReference type="SUPFAM" id="SSF53474">
    <property type="entry name" value="alpha/beta-Hydrolases"/>
    <property type="match status" value="1"/>
</dbReference>
<dbReference type="PROSITE" id="PS51257">
    <property type="entry name" value="PROKAR_LIPOPROTEIN"/>
    <property type="match status" value="1"/>
</dbReference>